<dbReference type="Proteomes" id="UP000249061">
    <property type="component" value="Unassembled WGS sequence"/>
</dbReference>
<gene>
    <name evidence="1" type="ORF">DI536_13660</name>
</gene>
<protein>
    <submittedName>
        <fullName evidence="1">Uncharacterized protein</fullName>
    </submittedName>
</protein>
<comment type="caution">
    <text evidence="1">The sequence shown here is derived from an EMBL/GenBank/DDBJ whole genome shotgun (WGS) entry which is preliminary data.</text>
</comment>
<organism evidence="1 2">
    <name type="scientific">Archangium gephyra</name>
    <dbReference type="NCBI Taxonomy" id="48"/>
    <lineage>
        <taxon>Bacteria</taxon>
        <taxon>Pseudomonadati</taxon>
        <taxon>Myxococcota</taxon>
        <taxon>Myxococcia</taxon>
        <taxon>Myxococcales</taxon>
        <taxon>Cystobacterineae</taxon>
        <taxon>Archangiaceae</taxon>
        <taxon>Archangium</taxon>
    </lineage>
</organism>
<evidence type="ECO:0000313" key="2">
    <source>
        <dbReference type="Proteomes" id="UP000249061"/>
    </source>
</evidence>
<sequence length="198" mass="18757">MGNTCQAGACTPCAGCINISTGACETGSSNGSCGKNGGFCQACDQQAGQTCQSGTCFGGTTCNATTCQGCCDGNNCKLPAQYTTAQCGQGAPGAACIGCVGQQVCDAVDAGACIGNAGTGGGGGGIFPGLDGGLFPGTCDPMSGVNCANGECCAEGFCVPNGTSLIGQACGVNGGTCAFCIKVFGVGTTCNVTAGVCQ</sequence>
<dbReference type="EMBL" id="QFQP01000010">
    <property type="protein sequence ID" value="PZR13327.1"/>
    <property type="molecule type" value="Genomic_DNA"/>
</dbReference>
<evidence type="ECO:0000313" key="1">
    <source>
        <dbReference type="EMBL" id="PZR13327.1"/>
    </source>
</evidence>
<name>A0A2W5THP1_9BACT</name>
<reference evidence="1 2" key="1">
    <citation type="submission" date="2017-08" db="EMBL/GenBank/DDBJ databases">
        <title>Infants hospitalized years apart are colonized by the same room-sourced microbial strains.</title>
        <authorList>
            <person name="Brooks B."/>
            <person name="Olm M.R."/>
            <person name="Firek B.A."/>
            <person name="Baker R."/>
            <person name="Thomas B.C."/>
            <person name="Morowitz M.J."/>
            <person name="Banfield J.F."/>
        </authorList>
    </citation>
    <scope>NUCLEOTIDE SEQUENCE [LARGE SCALE GENOMIC DNA]</scope>
    <source>
        <strain evidence="1">S2_003_000_R2_14</strain>
    </source>
</reference>
<proteinExistence type="predicted"/>
<dbReference type="AlphaFoldDB" id="A0A2W5THP1"/>
<accession>A0A2W5THP1</accession>